<keyword evidence="1" id="KW-0597">Phosphoprotein</keyword>
<proteinExistence type="predicted"/>
<dbReference type="PROSITE" id="PS50110">
    <property type="entry name" value="RESPONSE_REGULATORY"/>
    <property type="match status" value="1"/>
</dbReference>
<organism evidence="4 5">
    <name type="scientific">Vibrio hyugaensis</name>
    <dbReference type="NCBI Taxonomy" id="1534743"/>
    <lineage>
        <taxon>Bacteria</taxon>
        <taxon>Pseudomonadati</taxon>
        <taxon>Pseudomonadota</taxon>
        <taxon>Gammaproteobacteria</taxon>
        <taxon>Vibrionales</taxon>
        <taxon>Vibrionaceae</taxon>
        <taxon>Vibrio</taxon>
    </lineage>
</organism>
<evidence type="ECO:0000313" key="5">
    <source>
        <dbReference type="Proteomes" id="UP001156669"/>
    </source>
</evidence>
<feature type="domain" description="Response regulatory" evidence="3">
    <location>
        <begin position="10"/>
        <end position="131"/>
    </location>
</feature>
<protein>
    <submittedName>
        <fullName evidence="4">Response regulator</fullName>
    </submittedName>
</protein>
<dbReference type="InterPro" id="IPR052048">
    <property type="entry name" value="ST_Response_Regulator"/>
</dbReference>
<dbReference type="InterPro" id="IPR014460">
    <property type="entry name" value="Sig_transdc_resp-reg_VieB"/>
</dbReference>
<evidence type="ECO:0000256" key="1">
    <source>
        <dbReference type="PROSITE-ProRule" id="PRU00169"/>
    </source>
</evidence>
<dbReference type="SUPFAM" id="SSF52172">
    <property type="entry name" value="CheY-like"/>
    <property type="match status" value="1"/>
</dbReference>
<dbReference type="RefSeq" id="WP_045399711.1">
    <property type="nucleotide sequence ID" value="NZ_BBLD01000023.1"/>
</dbReference>
<dbReference type="CDD" id="cd17589">
    <property type="entry name" value="REC_TPR"/>
    <property type="match status" value="1"/>
</dbReference>
<dbReference type="PANTHER" id="PTHR43228">
    <property type="entry name" value="TWO-COMPONENT RESPONSE REGULATOR"/>
    <property type="match status" value="1"/>
</dbReference>
<dbReference type="EMBL" id="BSOE01000058">
    <property type="protein sequence ID" value="GLR06242.1"/>
    <property type="molecule type" value="Genomic_DNA"/>
</dbReference>
<dbReference type="PIRSF" id="PIRSF011521">
    <property type="entry name" value="VieB"/>
    <property type="match status" value="1"/>
</dbReference>
<dbReference type="PANTHER" id="PTHR43228:SF1">
    <property type="entry name" value="TWO-COMPONENT RESPONSE REGULATOR ARR22"/>
    <property type="match status" value="1"/>
</dbReference>
<dbReference type="Gene3D" id="3.40.50.2300">
    <property type="match status" value="1"/>
</dbReference>
<evidence type="ECO:0000256" key="2">
    <source>
        <dbReference type="SAM" id="Coils"/>
    </source>
</evidence>
<evidence type="ECO:0000259" key="3">
    <source>
        <dbReference type="PROSITE" id="PS50110"/>
    </source>
</evidence>
<evidence type="ECO:0000313" key="4">
    <source>
        <dbReference type="EMBL" id="GLR06242.1"/>
    </source>
</evidence>
<dbReference type="InterPro" id="IPR011006">
    <property type="entry name" value="CheY-like_superfamily"/>
</dbReference>
<dbReference type="SUPFAM" id="SSF48452">
    <property type="entry name" value="TPR-like"/>
    <property type="match status" value="1"/>
</dbReference>
<feature type="modified residue" description="4-aspartylphosphate" evidence="1">
    <location>
        <position position="62"/>
    </location>
</feature>
<comment type="caution">
    <text evidence="4">The sequence shown here is derived from an EMBL/GenBank/DDBJ whole genome shotgun (WGS) entry which is preliminary data.</text>
</comment>
<dbReference type="SMART" id="SM00448">
    <property type="entry name" value="REC"/>
    <property type="match status" value="1"/>
</dbReference>
<reference evidence="5" key="1">
    <citation type="journal article" date="2019" name="Int. J. Syst. Evol. Microbiol.">
        <title>The Global Catalogue of Microorganisms (GCM) 10K type strain sequencing project: providing services to taxonomists for standard genome sequencing and annotation.</title>
        <authorList>
            <consortium name="The Broad Institute Genomics Platform"/>
            <consortium name="The Broad Institute Genome Sequencing Center for Infectious Disease"/>
            <person name="Wu L."/>
            <person name="Ma J."/>
        </authorList>
    </citation>
    <scope>NUCLEOTIDE SEQUENCE [LARGE SCALE GENOMIC DNA]</scope>
    <source>
        <strain evidence="5">NBRC 110633</strain>
    </source>
</reference>
<keyword evidence="5" id="KW-1185">Reference proteome</keyword>
<feature type="coiled-coil region" evidence="2">
    <location>
        <begin position="447"/>
        <end position="474"/>
    </location>
</feature>
<dbReference type="Gene3D" id="1.25.40.10">
    <property type="entry name" value="Tetratricopeptide repeat domain"/>
    <property type="match status" value="1"/>
</dbReference>
<dbReference type="Pfam" id="PF00072">
    <property type="entry name" value="Response_reg"/>
    <property type="match status" value="1"/>
</dbReference>
<dbReference type="InterPro" id="IPR011990">
    <property type="entry name" value="TPR-like_helical_dom_sf"/>
</dbReference>
<sequence length="555" mass="63971">MNTKPFSQYNVLIVDDAPIVILTLRNMLIKHGFSDKRIFTARLAKGAISIAHQERIDLIICDYNFGRGMNGKQLFEELKHLKLLNHDTVFILVTGENSATIVRAIIELKPDEYLLKPFNSVALRERISGAIKRKSTLQAIYQAEFNNDAHAGLEACDELTPFHPEYFFVIEKFRADFLTRLKLHHEAKVVYEQVIERKDVNWAKIGLANTLVSLGESDDAQRLVRTLLEESPHNVEVRECAANFNMLNREVPTAIKHLELANNLVEGNSERELVIVNLCLAEHDYYPALQHYHAYMEINKDTYRNNTYAKLNLIRILLYCTRKLEGREDLLAQAKTLFKSVMTGPENKALKDELDLIAAHIAIEENQYVAAFKVLSDLYRRKPFAHFYAQFHLAWLLHEMNFESEFTHAITWCFENLQTDSSDTILSSKITLGRSLEANNVERQAWMQEQYKKVRAAEENYQALIDALIELQTRCPLLRTVCINIIKVLTRAWPTNKSALEVEELIKKCDNIVKQLVPNEELDQSGYDTFLFLAQDRCQQVSVVNNNLQEPEMAN</sequence>
<name>A0ABQ5Y9A8_9VIBR</name>
<dbReference type="InterPro" id="IPR001789">
    <property type="entry name" value="Sig_transdc_resp-reg_receiver"/>
</dbReference>
<gene>
    <name evidence="4" type="ORF">GCM10007906_38300</name>
</gene>
<accession>A0ABQ5Y9A8</accession>
<keyword evidence="2" id="KW-0175">Coiled coil</keyword>
<dbReference type="Proteomes" id="UP001156669">
    <property type="component" value="Unassembled WGS sequence"/>
</dbReference>